<feature type="signal peptide" evidence="2">
    <location>
        <begin position="1"/>
        <end position="25"/>
    </location>
</feature>
<dbReference type="InterPro" id="IPR006311">
    <property type="entry name" value="TAT_signal"/>
</dbReference>
<accession>A0ABX8LM44</accession>
<evidence type="ECO:0000313" key="5">
    <source>
        <dbReference type="Proteomes" id="UP000683559"/>
    </source>
</evidence>
<feature type="chain" id="PRO_5046170120" evidence="2">
    <location>
        <begin position="26"/>
        <end position="159"/>
    </location>
</feature>
<dbReference type="CDD" id="cd03172">
    <property type="entry name" value="SORL_classII"/>
    <property type="match status" value="1"/>
</dbReference>
<evidence type="ECO:0000259" key="3">
    <source>
        <dbReference type="Pfam" id="PF01880"/>
    </source>
</evidence>
<evidence type="ECO:0000256" key="2">
    <source>
        <dbReference type="SAM" id="SignalP"/>
    </source>
</evidence>
<evidence type="ECO:0000256" key="1">
    <source>
        <dbReference type="ARBA" id="ARBA00023014"/>
    </source>
</evidence>
<dbReference type="PANTHER" id="PTHR36541:SF1">
    <property type="entry name" value="SUPEROXIDE REDUCTASE-RELATED"/>
    <property type="match status" value="1"/>
</dbReference>
<feature type="domain" description="Desulfoferrodoxin ferrous iron-binding" evidence="3">
    <location>
        <begin position="52"/>
        <end position="152"/>
    </location>
</feature>
<keyword evidence="2" id="KW-0732">Signal</keyword>
<dbReference type="PROSITE" id="PS51318">
    <property type="entry name" value="TAT"/>
    <property type="match status" value="1"/>
</dbReference>
<dbReference type="EMBL" id="CP077683">
    <property type="protein sequence ID" value="QXE92411.1"/>
    <property type="molecule type" value="Genomic_DNA"/>
</dbReference>
<keyword evidence="1" id="KW-0408">Iron</keyword>
<reference evidence="4 5" key="1">
    <citation type="submission" date="2021-06" db="EMBL/GenBank/DDBJ databases">
        <title>Gemonas diversity in paddy soil.</title>
        <authorList>
            <person name="Liu G."/>
        </authorList>
    </citation>
    <scope>NUCLEOTIDE SEQUENCE [LARGE SCALE GENOMIC DNA]</scope>
    <source>
        <strain evidence="4 5">RG2</strain>
    </source>
</reference>
<dbReference type="PANTHER" id="PTHR36541">
    <property type="entry name" value="SUPEROXIDE REDUCTASE-RELATED"/>
    <property type="match status" value="1"/>
</dbReference>
<name>A0ABX8LM44_9BACT</name>
<evidence type="ECO:0000313" key="4">
    <source>
        <dbReference type="EMBL" id="QXE92411.1"/>
    </source>
</evidence>
<dbReference type="Proteomes" id="UP000683559">
    <property type="component" value="Chromosome"/>
</dbReference>
<proteinExistence type="predicted"/>
<gene>
    <name evidence="4" type="ORF">KP001_07775</name>
</gene>
<keyword evidence="5" id="KW-1185">Reference proteome</keyword>
<keyword evidence="1" id="KW-0479">Metal-binding</keyword>
<keyword evidence="1" id="KW-0411">Iron-sulfur</keyword>
<dbReference type="RefSeq" id="WP_217288963.1">
    <property type="nucleotide sequence ID" value="NZ_CP077683.1"/>
</dbReference>
<organism evidence="4 5">
    <name type="scientific">Geomonas subterranea</name>
    <dbReference type="NCBI Taxonomy" id="2847989"/>
    <lineage>
        <taxon>Bacteria</taxon>
        <taxon>Pseudomonadati</taxon>
        <taxon>Thermodesulfobacteriota</taxon>
        <taxon>Desulfuromonadia</taxon>
        <taxon>Geobacterales</taxon>
        <taxon>Geobacteraceae</taxon>
        <taxon>Geomonas</taxon>
    </lineage>
</organism>
<dbReference type="InterPro" id="IPR002742">
    <property type="entry name" value="Desulfoferrodoxin_Fe-bd_dom"/>
</dbReference>
<sequence>MNRRAFLKTTIAGSVVAGFAGTVAAAERYFPDRVDMKLFETINRVNDPTKKTPLEKSHAPVITAPASVTAGKPFTVEVSVGEVLHGMMPAHWIGFIELSIGNEPAGRLDLQPRGYLAPKAAFTVVVPKEAASTGKVTLVAKQQCNLHGLWEGTLDIAVS</sequence>
<dbReference type="InterPro" id="IPR051233">
    <property type="entry name" value="Desulfoferrodoxin_SOR"/>
</dbReference>
<dbReference type="Pfam" id="PF01880">
    <property type="entry name" value="Desulfoferrodox"/>
    <property type="match status" value="1"/>
</dbReference>
<protein>
    <submittedName>
        <fullName evidence="4">Class II SORL domain-containing protein</fullName>
    </submittedName>
</protein>